<evidence type="ECO:0000313" key="4">
    <source>
        <dbReference type="EMBL" id="EFV15019.1"/>
    </source>
</evidence>
<dbReference type="PROSITE" id="PS00012">
    <property type="entry name" value="PHOSPHOPANTETHEINE"/>
    <property type="match status" value="1"/>
</dbReference>
<keyword evidence="2" id="KW-0597">Phosphoprotein</keyword>
<dbReference type="RefSeq" id="WP_007466812.1">
    <property type="nucleotide sequence ID" value="NZ_KI391954.1"/>
</dbReference>
<dbReference type="OrthoDB" id="156693at2"/>
<sequence>MDLLPAADDIALGLVYEALGSVATSEPPELSPDWEIADLGYDSVQILEALTQIEETVGVSLSQQKLIGVRTVGDLADVVRASLAGASETLVG</sequence>
<reference evidence="4 5" key="1">
    <citation type="journal article" date="2011" name="Stand. Genomic Sci.">
        <title>High quality draft genome sequence of Segniliparus rugosus CDC 945(T)= (ATCC BAA-974(T)).</title>
        <authorList>
            <person name="Earl A.M."/>
            <person name="Desjardins C.A."/>
            <person name="Fitzgerald M.G."/>
            <person name="Arachchi H.M."/>
            <person name="Zeng Q."/>
            <person name="Mehta T."/>
            <person name="Griggs A."/>
            <person name="Birren B.W."/>
            <person name="Toney N.C."/>
            <person name="Carr J."/>
            <person name="Posey J."/>
            <person name="Butler W.R."/>
        </authorList>
    </citation>
    <scope>NUCLEOTIDE SEQUENCE [LARGE SCALE GENOMIC DNA]</scope>
    <source>
        <strain evidence="5">ATCC BAA-974 / DSM 45345 / CCUG 50838 / CIP 108380 / JCM 13579 / CDC 945</strain>
    </source>
</reference>
<dbReference type="InterPro" id="IPR009081">
    <property type="entry name" value="PP-bd_ACP"/>
</dbReference>
<dbReference type="Gene3D" id="1.10.1200.10">
    <property type="entry name" value="ACP-like"/>
    <property type="match status" value="1"/>
</dbReference>
<evidence type="ECO:0000259" key="3">
    <source>
        <dbReference type="PROSITE" id="PS50075"/>
    </source>
</evidence>
<feature type="domain" description="Carrier" evidence="3">
    <location>
        <begin position="5"/>
        <end position="83"/>
    </location>
</feature>
<accession>E5XKV6</accession>
<dbReference type="InterPro" id="IPR036736">
    <property type="entry name" value="ACP-like_sf"/>
</dbReference>
<organism evidence="4 5">
    <name type="scientific">Segniliparus rugosus (strain ATCC BAA-974 / DSM 45345 / CCUG 50838 / CIP 108380 / JCM 13579 / CDC 945)</name>
    <dbReference type="NCBI Taxonomy" id="679197"/>
    <lineage>
        <taxon>Bacteria</taxon>
        <taxon>Bacillati</taxon>
        <taxon>Actinomycetota</taxon>
        <taxon>Actinomycetes</taxon>
        <taxon>Mycobacteriales</taxon>
        <taxon>Segniliparaceae</taxon>
        <taxon>Segniliparus</taxon>
    </lineage>
</organism>
<dbReference type="STRING" id="679197.HMPREF9336_00125"/>
<keyword evidence="1" id="KW-0596">Phosphopantetheine</keyword>
<dbReference type="Proteomes" id="UP000004816">
    <property type="component" value="Unassembled WGS sequence"/>
</dbReference>
<dbReference type="SUPFAM" id="SSF47336">
    <property type="entry name" value="ACP-like"/>
    <property type="match status" value="1"/>
</dbReference>
<evidence type="ECO:0000313" key="5">
    <source>
        <dbReference type="Proteomes" id="UP000004816"/>
    </source>
</evidence>
<dbReference type="InterPro" id="IPR006162">
    <property type="entry name" value="Ppantetheine_attach_site"/>
</dbReference>
<evidence type="ECO:0000256" key="1">
    <source>
        <dbReference type="ARBA" id="ARBA00022450"/>
    </source>
</evidence>
<dbReference type="EMBL" id="ACZI02000003">
    <property type="protein sequence ID" value="EFV15019.1"/>
    <property type="molecule type" value="Genomic_DNA"/>
</dbReference>
<comment type="caution">
    <text evidence="4">The sequence shown here is derived from an EMBL/GenBank/DDBJ whole genome shotgun (WGS) entry which is preliminary data.</text>
</comment>
<keyword evidence="5" id="KW-1185">Reference proteome</keyword>
<dbReference type="PROSITE" id="PS50075">
    <property type="entry name" value="CARRIER"/>
    <property type="match status" value="1"/>
</dbReference>
<dbReference type="Pfam" id="PF00550">
    <property type="entry name" value="PP-binding"/>
    <property type="match status" value="1"/>
</dbReference>
<evidence type="ECO:0000256" key="2">
    <source>
        <dbReference type="ARBA" id="ARBA00022553"/>
    </source>
</evidence>
<protein>
    <recommendedName>
        <fullName evidence="3">Carrier domain-containing protein</fullName>
    </recommendedName>
</protein>
<gene>
    <name evidence="4" type="ORF">HMPREF9336_00125</name>
</gene>
<dbReference type="HOGENOM" id="CLU_2411516_0_0_11"/>
<proteinExistence type="predicted"/>
<dbReference type="AlphaFoldDB" id="E5XKV6"/>
<name>E5XKV6_SEGRC</name>